<keyword evidence="5" id="KW-1185">Reference proteome</keyword>
<evidence type="ECO:0000256" key="1">
    <source>
        <dbReference type="ARBA" id="ARBA00022603"/>
    </source>
</evidence>
<keyword evidence="2" id="KW-0808">Transferase</keyword>
<name>A0ABN2P2J4_9ACTN</name>
<protein>
    <submittedName>
        <fullName evidence="4">Class I SAM-dependent methyltransferase</fullName>
    </submittedName>
</protein>
<dbReference type="GO" id="GO:0032259">
    <property type="term" value="P:methylation"/>
    <property type="evidence" value="ECO:0007669"/>
    <property type="project" value="UniProtKB-KW"/>
</dbReference>
<dbReference type="RefSeq" id="WP_344260738.1">
    <property type="nucleotide sequence ID" value="NZ_BAAAMJ010000018.1"/>
</dbReference>
<dbReference type="GO" id="GO:0008168">
    <property type="term" value="F:methyltransferase activity"/>
    <property type="evidence" value="ECO:0007669"/>
    <property type="project" value="UniProtKB-KW"/>
</dbReference>
<gene>
    <name evidence="4" type="ORF">GCM10009716_20830</name>
</gene>
<dbReference type="PANTHER" id="PTHR43619:SF2">
    <property type="entry name" value="S-ADENOSYL-L-METHIONINE-DEPENDENT METHYLTRANSFERASES SUPERFAMILY PROTEIN"/>
    <property type="match status" value="1"/>
</dbReference>
<dbReference type="Gene3D" id="3.40.50.150">
    <property type="entry name" value="Vaccinia Virus protein VP39"/>
    <property type="match status" value="1"/>
</dbReference>
<reference evidence="4 5" key="1">
    <citation type="journal article" date="2019" name="Int. J. Syst. Evol. Microbiol.">
        <title>The Global Catalogue of Microorganisms (GCM) 10K type strain sequencing project: providing services to taxonomists for standard genome sequencing and annotation.</title>
        <authorList>
            <consortium name="The Broad Institute Genomics Platform"/>
            <consortium name="The Broad Institute Genome Sequencing Center for Infectious Disease"/>
            <person name="Wu L."/>
            <person name="Ma J."/>
        </authorList>
    </citation>
    <scope>NUCLEOTIDE SEQUENCE [LARGE SCALE GENOMIC DNA]</scope>
    <source>
        <strain evidence="4 5">JCM 13581</strain>
    </source>
</reference>
<proteinExistence type="predicted"/>
<sequence>MSTYRVQPGTVQETLLIPLYGRAVESRKPEPAPRDPRAEEIVAAIDYDFARLDGLQSLLGSVLRTSLFDHWVRAFLTEHPTGTVVEIGAGLNTRYERVDNGRATWFELDLPDVAELRRVFLDDTPNRRMPAASVTEESWTREVAGAGGPYFFSAEAVLPFLDEAAVRGVVDMLAERFPGSLPALDTSSPWIVGNQDTHDALSKVAARMRWGCADAAELREWRPGTEVLASHTLVTLPSALTAALSSSYREMLGRSGRAAPSPGRGLPDESPAAGVTREHGPGDHLTLMKIVVIYWTS</sequence>
<dbReference type="Pfam" id="PF04072">
    <property type="entry name" value="LCM"/>
    <property type="match status" value="1"/>
</dbReference>
<evidence type="ECO:0000313" key="5">
    <source>
        <dbReference type="Proteomes" id="UP001501303"/>
    </source>
</evidence>
<comment type="caution">
    <text evidence="4">The sequence shown here is derived from an EMBL/GenBank/DDBJ whole genome shotgun (WGS) entry which is preliminary data.</text>
</comment>
<evidence type="ECO:0000256" key="3">
    <source>
        <dbReference type="SAM" id="MobiDB-lite"/>
    </source>
</evidence>
<keyword evidence="1 4" id="KW-0489">Methyltransferase</keyword>
<dbReference type="Proteomes" id="UP001501303">
    <property type="component" value="Unassembled WGS sequence"/>
</dbReference>
<dbReference type="InterPro" id="IPR007213">
    <property type="entry name" value="Ppm1/Ppm2/Tcmp"/>
</dbReference>
<organism evidence="4 5">
    <name type="scientific">Streptomyces sodiiphilus</name>
    <dbReference type="NCBI Taxonomy" id="226217"/>
    <lineage>
        <taxon>Bacteria</taxon>
        <taxon>Bacillati</taxon>
        <taxon>Actinomycetota</taxon>
        <taxon>Actinomycetes</taxon>
        <taxon>Kitasatosporales</taxon>
        <taxon>Streptomycetaceae</taxon>
        <taxon>Streptomyces</taxon>
    </lineage>
</organism>
<dbReference type="PANTHER" id="PTHR43619">
    <property type="entry name" value="S-ADENOSYL-L-METHIONINE-DEPENDENT METHYLTRANSFERASE YKTD-RELATED"/>
    <property type="match status" value="1"/>
</dbReference>
<feature type="region of interest" description="Disordered" evidence="3">
    <location>
        <begin position="253"/>
        <end position="280"/>
    </location>
</feature>
<dbReference type="EMBL" id="BAAAMJ010000018">
    <property type="protein sequence ID" value="GAA1910845.1"/>
    <property type="molecule type" value="Genomic_DNA"/>
</dbReference>
<dbReference type="SUPFAM" id="SSF53335">
    <property type="entry name" value="S-adenosyl-L-methionine-dependent methyltransferases"/>
    <property type="match status" value="1"/>
</dbReference>
<accession>A0ABN2P2J4</accession>
<evidence type="ECO:0000256" key="2">
    <source>
        <dbReference type="ARBA" id="ARBA00022679"/>
    </source>
</evidence>
<evidence type="ECO:0000313" key="4">
    <source>
        <dbReference type="EMBL" id="GAA1910845.1"/>
    </source>
</evidence>
<dbReference type="InterPro" id="IPR029063">
    <property type="entry name" value="SAM-dependent_MTases_sf"/>
</dbReference>